<dbReference type="AlphaFoldDB" id="V7D319"/>
<dbReference type="Pfam" id="PF13683">
    <property type="entry name" value="rve_3"/>
    <property type="match status" value="1"/>
</dbReference>
<feature type="domain" description="Integrase catalytic" evidence="1">
    <location>
        <begin position="11"/>
        <end position="76"/>
    </location>
</feature>
<gene>
    <name evidence="2" type="ORF">O164_28150</name>
</gene>
<dbReference type="PANTHER" id="PTHR46889">
    <property type="entry name" value="TRANSPOSASE INSF FOR INSERTION SEQUENCE IS3B-RELATED"/>
    <property type="match status" value="1"/>
</dbReference>
<dbReference type="InterPro" id="IPR001584">
    <property type="entry name" value="Integrase_cat-core"/>
</dbReference>
<dbReference type="SUPFAM" id="SSF53098">
    <property type="entry name" value="Ribonuclease H-like"/>
    <property type="match status" value="1"/>
</dbReference>
<feature type="non-terminal residue" evidence="2">
    <location>
        <position position="1"/>
    </location>
</feature>
<dbReference type="InterPro" id="IPR012337">
    <property type="entry name" value="RNaseH-like_sf"/>
</dbReference>
<dbReference type="PANTHER" id="PTHR46889:SF4">
    <property type="entry name" value="TRANSPOSASE INSO FOR INSERTION SEQUENCE ELEMENT IS911B-RELATED"/>
    <property type="match status" value="1"/>
</dbReference>
<dbReference type="GO" id="GO:0015074">
    <property type="term" value="P:DNA integration"/>
    <property type="evidence" value="ECO:0007669"/>
    <property type="project" value="InterPro"/>
</dbReference>
<reference evidence="2 3" key="1">
    <citation type="submission" date="2013-10" db="EMBL/GenBank/DDBJ databases">
        <title>Whole Genome Shotgun Sequence of Pseudomonas taiwanensis SJ9.</title>
        <authorList>
            <person name="Hong S.-J."/>
            <person name="Shin J.-H."/>
        </authorList>
    </citation>
    <scope>NUCLEOTIDE SEQUENCE [LARGE SCALE GENOMIC DNA]</scope>
    <source>
        <strain evidence="2 3">SJ9</strain>
    </source>
</reference>
<proteinExistence type="predicted"/>
<name>V7D319_9PSED</name>
<accession>V7D319</accession>
<dbReference type="Proteomes" id="UP000018511">
    <property type="component" value="Unassembled WGS sequence"/>
</dbReference>
<evidence type="ECO:0000313" key="2">
    <source>
        <dbReference type="EMBL" id="ESW36717.1"/>
    </source>
</evidence>
<evidence type="ECO:0000259" key="1">
    <source>
        <dbReference type="Pfam" id="PF13683"/>
    </source>
</evidence>
<dbReference type="PATRIC" id="fig|1388762.3.peg.5334"/>
<organism evidence="2 3">
    <name type="scientific">Pseudomonas taiwanensis SJ9</name>
    <dbReference type="NCBI Taxonomy" id="1388762"/>
    <lineage>
        <taxon>Bacteria</taxon>
        <taxon>Pseudomonadati</taxon>
        <taxon>Pseudomonadota</taxon>
        <taxon>Gammaproteobacteria</taxon>
        <taxon>Pseudomonadales</taxon>
        <taxon>Pseudomonadaceae</taxon>
        <taxon>Pseudomonas</taxon>
    </lineage>
</organism>
<dbReference type="InterPro" id="IPR036397">
    <property type="entry name" value="RNaseH_sf"/>
</dbReference>
<dbReference type="GO" id="GO:0003676">
    <property type="term" value="F:nucleic acid binding"/>
    <property type="evidence" value="ECO:0007669"/>
    <property type="project" value="InterPro"/>
</dbReference>
<dbReference type="EMBL" id="AXUP01000510">
    <property type="protein sequence ID" value="ESW36717.1"/>
    <property type="molecule type" value="Genomic_DNA"/>
</dbReference>
<dbReference type="Gene3D" id="3.30.420.10">
    <property type="entry name" value="Ribonuclease H-like superfamily/Ribonuclease H"/>
    <property type="match status" value="1"/>
</dbReference>
<protein>
    <submittedName>
        <fullName evidence="2">Integrase</fullName>
    </submittedName>
</protein>
<dbReference type="RefSeq" id="WP_023663123.1">
    <property type="nucleotide sequence ID" value="NZ_AXUP01000510.1"/>
</dbReference>
<evidence type="ECO:0000313" key="3">
    <source>
        <dbReference type="Proteomes" id="UP000018511"/>
    </source>
</evidence>
<comment type="caution">
    <text evidence="2">The sequence shown here is derived from an EMBL/GenBank/DDBJ whole genome shotgun (WGS) entry which is preliminary data.</text>
</comment>
<dbReference type="InterPro" id="IPR050900">
    <property type="entry name" value="Transposase_IS3/IS150/IS904"/>
</dbReference>
<sequence>SRFRLALAKKGFAQSMSRKGNCWDNAVAESFFATLKREEACTVYPTKKQAHLAIASYIHGFYNSCRLHSALGYRSPNEYAKGLRQLAM</sequence>